<comment type="caution">
    <text evidence="1">The sequence shown here is derived from an EMBL/GenBank/DDBJ whole genome shotgun (WGS) entry which is preliminary data.</text>
</comment>
<protein>
    <submittedName>
        <fullName evidence="1">Uncharacterized protein</fullName>
    </submittedName>
</protein>
<evidence type="ECO:0000313" key="1">
    <source>
        <dbReference type="EMBL" id="PWE57275.1"/>
    </source>
</evidence>
<dbReference type="AlphaFoldDB" id="A0A2U2DVC8"/>
<accession>A0A2U2DVC8</accession>
<name>A0A2U2DVC8_9HYPH</name>
<dbReference type="Proteomes" id="UP000245252">
    <property type="component" value="Unassembled WGS sequence"/>
</dbReference>
<sequence>MERLVFGLEYQNAAGEEVETLYVADETDMYSIEEIRVIPCFKAGGAAYGYSGDAVGEYHVTVDVRNAPFTKYLAANDNRSPRMSLTVGLRTILSFVIQHSKQPFCRLFR</sequence>
<organism evidence="1 2">
    <name type="scientific">Metarhizobium album</name>
    <dbReference type="NCBI Taxonomy" id="2182425"/>
    <lineage>
        <taxon>Bacteria</taxon>
        <taxon>Pseudomonadati</taxon>
        <taxon>Pseudomonadota</taxon>
        <taxon>Alphaproteobacteria</taxon>
        <taxon>Hyphomicrobiales</taxon>
        <taxon>Rhizobiaceae</taxon>
        <taxon>Metarhizobium</taxon>
    </lineage>
</organism>
<evidence type="ECO:0000313" key="2">
    <source>
        <dbReference type="Proteomes" id="UP000245252"/>
    </source>
</evidence>
<keyword evidence="2" id="KW-1185">Reference proteome</keyword>
<reference evidence="1 2" key="1">
    <citation type="submission" date="2018-05" db="EMBL/GenBank/DDBJ databases">
        <title>The draft genome of strain NS-104.</title>
        <authorList>
            <person name="Hang P."/>
            <person name="Jiang J."/>
        </authorList>
    </citation>
    <scope>NUCLEOTIDE SEQUENCE [LARGE SCALE GENOMIC DNA]</scope>
    <source>
        <strain evidence="1 2">NS-104</strain>
    </source>
</reference>
<proteinExistence type="predicted"/>
<gene>
    <name evidence="1" type="ORF">DEM27_06460</name>
</gene>
<dbReference type="EMBL" id="QFBC01000002">
    <property type="protein sequence ID" value="PWE57275.1"/>
    <property type="molecule type" value="Genomic_DNA"/>
</dbReference>
<dbReference type="RefSeq" id="WP_109457379.1">
    <property type="nucleotide sequence ID" value="NZ_QFBC01000002.1"/>
</dbReference>